<comment type="caution">
    <text evidence="1">The sequence shown here is derived from an EMBL/GenBank/DDBJ whole genome shotgun (WGS) entry which is preliminary data.</text>
</comment>
<dbReference type="EMBL" id="LLXI01003681">
    <property type="protein sequence ID" value="PKY59646.1"/>
    <property type="molecule type" value="Genomic_DNA"/>
</dbReference>
<accession>A0A2I1HL77</accession>
<evidence type="ECO:0000313" key="1">
    <source>
        <dbReference type="EMBL" id="PKY59646.1"/>
    </source>
</evidence>
<gene>
    <name evidence="1" type="ORF">RhiirA4_482565</name>
</gene>
<dbReference type="AlphaFoldDB" id="A0A2I1HL77"/>
<name>A0A2I1HL77_9GLOM</name>
<evidence type="ECO:0000313" key="2">
    <source>
        <dbReference type="Proteomes" id="UP000234323"/>
    </source>
</evidence>
<protein>
    <submittedName>
        <fullName evidence="1">Uncharacterized protein</fullName>
    </submittedName>
</protein>
<keyword evidence="2" id="KW-1185">Reference proteome</keyword>
<reference evidence="1 2" key="1">
    <citation type="submission" date="2015-10" db="EMBL/GenBank/DDBJ databases">
        <title>Genome analyses suggest a sexual origin of heterokaryosis in a supposedly ancient asexual fungus.</title>
        <authorList>
            <person name="Ropars J."/>
            <person name="Sedzielewska K."/>
            <person name="Noel J."/>
            <person name="Charron P."/>
            <person name="Farinelli L."/>
            <person name="Marton T."/>
            <person name="Kruger M."/>
            <person name="Pelin A."/>
            <person name="Brachmann A."/>
            <person name="Corradi N."/>
        </authorList>
    </citation>
    <scope>NUCLEOTIDE SEQUENCE [LARGE SCALE GENOMIC DNA]</scope>
    <source>
        <strain evidence="1 2">A4</strain>
    </source>
</reference>
<organism evidence="1 2">
    <name type="scientific">Rhizophagus irregularis</name>
    <dbReference type="NCBI Taxonomy" id="588596"/>
    <lineage>
        <taxon>Eukaryota</taxon>
        <taxon>Fungi</taxon>
        <taxon>Fungi incertae sedis</taxon>
        <taxon>Mucoromycota</taxon>
        <taxon>Glomeromycotina</taxon>
        <taxon>Glomeromycetes</taxon>
        <taxon>Glomerales</taxon>
        <taxon>Glomeraceae</taxon>
        <taxon>Rhizophagus</taxon>
    </lineage>
</organism>
<dbReference type="VEuPathDB" id="FungiDB:RhiirA1_521016"/>
<dbReference type="Proteomes" id="UP000234323">
    <property type="component" value="Unassembled WGS sequence"/>
</dbReference>
<sequence length="166" mass="19252">MDIFRKCRMITGRHAGFLETNPDLDVWLGRRTLENESGLGNQIKEAIEINEKLYPPTVQLPLSLTNSNLSYTTHLQAVDKLNPGLNHEPLNVKEKEFIVQWIENNLGPNDEINWKSLICDMEVKFDTLCPNALPKNYWYSLKRNLLSKMFHHENLTHLQILSLLAK</sequence>
<proteinExistence type="predicted"/>
<dbReference type="VEuPathDB" id="FungiDB:FUN_006325"/>